<gene>
    <name evidence="2" type="ORF">WN72_13125</name>
</gene>
<protein>
    <submittedName>
        <fullName evidence="2">Uncharacterized protein</fullName>
    </submittedName>
</protein>
<reference evidence="2 3" key="1">
    <citation type="submission" date="2018-06" db="EMBL/GenBank/DDBJ databases">
        <title>Comparative genomics of Bradyrhizobium nodulating Arachidis hypogaea.</title>
        <authorList>
            <person name="Li Y."/>
        </authorList>
    </citation>
    <scope>NUCLEOTIDE SEQUENCE [LARGE SCALE GENOMIC DNA]</scope>
    <source>
        <strain evidence="2 3">CCBAU 051107</strain>
    </source>
</reference>
<dbReference type="Proteomes" id="UP000594015">
    <property type="component" value="Chromosome"/>
</dbReference>
<feature type="region of interest" description="Disordered" evidence="1">
    <location>
        <begin position="1"/>
        <end position="23"/>
    </location>
</feature>
<evidence type="ECO:0000256" key="1">
    <source>
        <dbReference type="SAM" id="MobiDB-lite"/>
    </source>
</evidence>
<accession>A0AAE7TGU6</accession>
<evidence type="ECO:0000313" key="2">
    <source>
        <dbReference type="EMBL" id="QOZ67151.1"/>
    </source>
</evidence>
<dbReference type="KEGG" id="barh:WN72_13125"/>
<dbReference type="AlphaFoldDB" id="A0AAE7TGU6"/>
<dbReference type="RefSeq" id="WP_092217924.1">
    <property type="nucleotide sequence ID" value="NZ_CP030050.1"/>
</dbReference>
<dbReference type="EMBL" id="CP030050">
    <property type="protein sequence ID" value="QOZ67151.1"/>
    <property type="molecule type" value="Genomic_DNA"/>
</dbReference>
<proteinExistence type="predicted"/>
<sequence>MPDRSKLGPDDFAAAFESAPEDPRTLAAREELERWQAFAAAPWAKPETLMDAIRQASERRTIWLLEAIDIMAFGTGEPPQAAVEAAARRLQACRALCRAAADGTFTLIGMLGERSERVEAIALAYFDADYRIGRGSNVLELDASSVPPQDDAKFDRMHLARWFDVRVGDKEAFLAWLTGRPTQSADILEQATVSKDHALRSRKGQGSFAAMDEDLLEEMERLIVGLKVASVQAAADSVADRAYGGGARESKARRLARAYRKRER</sequence>
<evidence type="ECO:0000313" key="3">
    <source>
        <dbReference type="Proteomes" id="UP000594015"/>
    </source>
</evidence>
<organism evidence="2 3">
    <name type="scientific">Bradyrhizobium arachidis</name>
    <dbReference type="NCBI Taxonomy" id="858423"/>
    <lineage>
        <taxon>Bacteria</taxon>
        <taxon>Pseudomonadati</taxon>
        <taxon>Pseudomonadota</taxon>
        <taxon>Alphaproteobacteria</taxon>
        <taxon>Hyphomicrobiales</taxon>
        <taxon>Nitrobacteraceae</taxon>
        <taxon>Bradyrhizobium</taxon>
    </lineage>
</organism>
<name>A0AAE7TGU6_9BRAD</name>